<feature type="domain" description="CobW C-terminal" evidence="8">
    <location>
        <begin position="312"/>
        <end position="398"/>
    </location>
</feature>
<feature type="domain" description="CobW/HypB/UreG nucleotide-binding" evidence="7">
    <location>
        <begin position="6"/>
        <end position="30"/>
    </location>
</feature>
<dbReference type="InterPro" id="IPR011629">
    <property type="entry name" value="CobW-like_C"/>
</dbReference>
<keyword evidence="1" id="KW-0547">Nucleotide-binding</keyword>
<evidence type="ECO:0000256" key="5">
    <source>
        <dbReference type="ARBA" id="ARBA00045658"/>
    </source>
</evidence>
<evidence type="ECO:0000256" key="6">
    <source>
        <dbReference type="ARBA" id="ARBA00049117"/>
    </source>
</evidence>
<evidence type="ECO:0000259" key="7">
    <source>
        <dbReference type="Pfam" id="PF02492"/>
    </source>
</evidence>
<evidence type="ECO:0000259" key="8">
    <source>
        <dbReference type="Pfam" id="PF07683"/>
    </source>
</evidence>
<evidence type="ECO:0000256" key="3">
    <source>
        <dbReference type="ARBA" id="ARBA00023186"/>
    </source>
</evidence>
<dbReference type="InterPro" id="IPR036627">
    <property type="entry name" value="CobW-likC_sf"/>
</dbReference>
<dbReference type="SUPFAM" id="SSF52540">
    <property type="entry name" value="P-loop containing nucleoside triphosphate hydrolases"/>
    <property type="match status" value="2"/>
</dbReference>
<proteinExistence type="inferred from homology"/>
<comment type="catalytic activity">
    <reaction evidence="6">
        <text>GTP + H2O = GDP + phosphate + H(+)</text>
        <dbReference type="Rhea" id="RHEA:19669"/>
        <dbReference type="ChEBI" id="CHEBI:15377"/>
        <dbReference type="ChEBI" id="CHEBI:15378"/>
        <dbReference type="ChEBI" id="CHEBI:37565"/>
        <dbReference type="ChEBI" id="CHEBI:43474"/>
        <dbReference type="ChEBI" id="CHEBI:58189"/>
    </reaction>
    <physiologicalReaction direction="left-to-right" evidence="6">
        <dbReference type="Rhea" id="RHEA:19670"/>
    </physiologicalReaction>
</comment>
<dbReference type="RefSeq" id="WP_185780171.1">
    <property type="nucleotide sequence ID" value="NZ_JACJUU010000009.1"/>
</dbReference>
<keyword evidence="2" id="KW-0378">Hydrolase</keyword>
<dbReference type="InterPro" id="IPR051316">
    <property type="entry name" value="Zinc-reg_GTPase_activator"/>
</dbReference>
<dbReference type="Proteomes" id="UP000545386">
    <property type="component" value="Unassembled WGS sequence"/>
</dbReference>
<evidence type="ECO:0000256" key="2">
    <source>
        <dbReference type="ARBA" id="ARBA00022801"/>
    </source>
</evidence>
<evidence type="ECO:0000313" key="9">
    <source>
        <dbReference type="EMBL" id="MBC2770488.1"/>
    </source>
</evidence>
<keyword evidence="10" id="KW-1185">Reference proteome</keyword>
<dbReference type="Gene3D" id="3.30.1220.10">
    <property type="entry name" value="CobW-like, C-terminal domain"/>
    <property type="match status" value="1"/>
</dbReference>
<evidence type="ECO:0000256" key="1">
    <source>
        <dbReference type="ARBA" id="ARBA00022741"/>
    </source>
</evidence>
<dbReference type="CDD" id="cd03112">
    <property type="entry name" value="CobW-like"/>
    <property type="match status" value="1"/>
</dbReference>
<accession>A0A842HS70</accession>
<protein>
    <submittedName>
        <fullName evidence="9">GTP-binding protein</fullName>
    </submittedName>
</protein>
<sequence>MTSEIPVLVLTGFLGAGKTTLLNRLLGARQPGLVPAAPAGAAEPSGSAAHVGTPTNIGSDAAADDGVAYAGTTVDPERLVVLVNEVGQIGLDHQLVRHVDDRLVMLESGCICCSVRGGLVTALQDLFMAALQRRIRPFTHIVIETTGIADPAAIRYTLAFERFLADRYRYAGCVTVVDAGNIQTQFVQQPEAAPQLAQADCLVISKADQVNAQALGLTQTWLDTVCPQVPSLLAGQVTSVGQLFDVVQGQSGRVPALGGAVRRRTAGLFGVSGQGLFTSSGVPRSGAVFPDAQVVGDFSRPVGRHADLDVASWELSGTVKRADFSRALDAAVADTGAGLLRFKGILFFEPGGWQVVQVVHNTVYPPQPLKAGPDAPGAQAVAITRGSPAEDFFKKLEAGLRSL</sequence>
<dbReference type="GO" id="GO:0016787">
    <property type="term" value="F:hydrolase activity"/>
    <property type="evidence" value="ECO:0007669"/>
    <property type="project" value="UniProtKB-KW"/>
</dbReference>
<dbReference type="PANTHER" id="PTHR13748">
    <property type="entry name" value="COBW-RELATED"/>
    <property type="match status" value="1"/>
</dbReference>
<comment type="function">
    <text evidence="5">Zinc chaperone that directly transfers zinc cofactor to target proteins, thereby activating them. Zinc is transferred from the CXCC motif in the GTPase domain to the zinc binding site in target proteins in a process requiring GTP hydrolysis.</text>
</comment>
<evidence type="ECO:0000313" key="10">
    <source>
        <dbReference type="Proteomes" id="UP000545386"/>
    </source>
</evidence>
<name>A0A842HS70_9BURK</name>
<dbReference type="InterPro" id="IPR003495">
    <property type="entry name" value="CobW/HypB/UreG_nucleotide-bd"/>
</dbReference>
<dbReference type="InterPro" id="IPR027417">
    <property type="entry name" value="P-loop_NTPase"/>
</dbReference>
<dbReference type="Gene3D" id="3.40.50.300">
    <property type="entry name" value="P-loop containing nucleotide triphosphate hydrolases"/>
    <property type="match status" value="2"/>
</dbReference>
<evidence type="ECO:0000256" key="4">
    <source>
        <dbReference type="ARBA" id="ARBA00034320"/>
    </source>
</evidence>
<dbReference type="AlphaFoldDB" id="A0A842HS70"/>
<reference evidence="9 10" key="1">
    <citation type="submission" date="2020-08" db="EMBL/GenBank/DDBJ databases">
        <title>Paraeoetvoesia sp. YC-7-48 draft genome sequence.</title>
        <authorList>
            <person name="Yao L."/>
        </authorList>
    </citation>
    <scope>NUCLEOTIDE SEQUENCE [LARGE SCALE GENOMIC DNA]</scope>
    <source>
        <strain evidence="10">YC-7-48</strain>
    </source>
</reference>
<dbReference type="EMBL" id="JACJUU010000009">
    <property type="protein sequence ID" value="MBC2770488.1"/>
    <property type="molecule type" value="Genomic_DNA"/>
</dbReference>
<dbReference type="SUPFAM" id="SSF90002">
    <property type="entry name" value="Hypothetical protein YjiA, C-terminal domain"/>
    <property type="match status" value="1"/>
</dbReference>
<dbReference type="GO" id="GO:0000166">
    <property type="term" value="F:nucleotide binding"/>
    <property type="evidence" value="ECO:0007669"/>
    <property type="project" value="UniProtKB-KW"/>
</dbReference>
<dbReference type="Pfam" id="PF02492">
    <property type="entry name" value="cobW"/>
    <property type="match status" value="2"/>
</dbReference>
<organism evidence="9 10">
    <name type="scientific">Pusillimonas minor</name>
    <dbReference type="NCBI Taxonomy" id="2697024"/>
    <lineage>
        <taxon>Bacteria</taxon>
        <taxon>Pseudomonadati</taxon>
        <taxon>Pseudomonadota</taxon>
        <taxon>Betaproteobacteria</taxon>
        <taxon>Burkholderiales</taxon>
        <taxon>Alcaligenaceae</taxon>
        <taxon>Pusillimonas</taxon>
    </lineage>
</organism>
<comment type="similarity">
    <text evidence="4">Belongs to the SIMIBI class G3E GTPase family. ZNG1 subfamily.</text>
</comment>
<feature type="domain" description="CobW/HypB/UreG nucleotide-binding" evidence="7">
    <location>
        <begin position="76"/>
        <end position="228"/>
    </location>
</feature>
<comment type="caution">
    <text evidence="9">The sequence shown here is derived from an EMBL/GenBank/DDBJ whole genome shotgun (WGS) entry which is preliminary data.</text>
</comment>
<keyword evidence="3" id="KW-0143">Chaperone</keyword>
<gene>
    <name evidence="9" type="ORF">GTU67_11290</name>
</gene>
<dbReference type="Pfam" id="PF07683">
    <property type="entry name" value="CobW_C"/>
    <property type="match status" value="1"/>
</dbReference>
<dbReference type="PANTHER" id="PTHR13748:SF62">
    <property type="entry name" value="COBW DOMAIN-CONTAINING PROTEIN"/>
    <property type="match status" value="1"/>
</dbReference>